<dbReference type="EMBL" id="FOGZ01000040">
    <property type="protein sequence ID" value="SES04574.1"/>
    <property type="molecule type" value="Genomic_DNA"/>
</dbReference>
<dbReference type="AlphaFoldDB" id="A0A1H9U5Y3"/>
<dbReference type="InterPro" id="IPR053160">
    <property type="entry name" value="MFS_DHA3_Transporter"/>
</dbReference>
<feature type="transmembrane region" description="Helical" evidence="1">
    <location>
        <begin position="22"/>
        <end position="40"/>
    </location>
</feature>
<gene>
    <name evidence="2" type="ORF">SAMN05443377_1404</name>
</gene>
<feature type="transmembrane region" description="Helical" evidence="1">
    <location>
        <begin position="80"/>
        <end position="99"/>
    </location>
</feature>
<reference evidence="2 3" key="1">
    <citation type="submission" date="2016-10" db="EMBL/GenBank/DDBJ databases">
        <authorList>
            <person name="de Groot N.N."/>
        </authorList>
    </citation>
    <scope>NUCLEOTIDE SEQUENCE [LARGE SCALE GENOMIC DNA]</scope>
    <source>
        <strain evidence="2 3">DSM 16859</strain>
    </source>
</reference>
<accession>A0A1H9U5Y3</accession>
<organism evidence="2 3">
    <name type="scientific">Propionibacterium cyclohexanicum</name>
    <dbReference type="NCBI Taxonomy" id="64702"/>
    <lineage>
        <taxon>Bacteria</taxon>
        <taxon>Bacillati</taxon>
        <taxon>Actinomycetota</taxon>
        <taxon>Actinomycetes</taxon>
        <taxon>Propionibacteriales</taxon>
        <taxon>Propionibacteriaceae</taxon>
        <taxon>Propionibacterium</taxon>
    </lineage>
</organism>
<dbReference type="PANTHER" id="PTHR23530">
    <property type="entry name" value="TRANSPORT PROTEIN-RELATED"/>
    <property type="match status" value="1"/>
</dbReference>
<feature type="transmembrane region" description="Helical" evidence="1">
    <location>
        <begin position="351"/>
        <end position="375"/>
    </location>
</feature>
<evidence type="ECO:0000313" key="2">
    <source>
        <dbReference type="EMBL" id="SES04574.1"/>
    </source>
</evidence>
<dbReference type="Proteomes" id="UP000198815">
    <property type="component" value="Unassembled WGS sequence"/>
</dbReference>
<feature type="transmembrane region" description="Helical" evidence="1">
    <location>
        <begin position="168"/>
        <end position="187"/>
    </location>
</feature>
<name>A0A1H9U5Y3_9ACTN</name>
<feature type="transmembrane region" description="Helical" evidence="1">
    <location>
        <begin position="259"/>
        <end position="277"/>
    </location>
</feature>
<dbReference type="SUPFAM" id="SSF103473">
    <property type="entry name" value="MFS general substrate transporter"/>
    <property type="match status" value="1"/>
</dbReference>
<keyword evidence="1" id="KW-1133">Transmembrane helix</keyword>
<dbReference type="CDD" id="cd06174">
    <property type="entry name" value="MFS"/>
    <property type="match status" value="1"/>
</dbReference>
<proteinExistence type="predicted"/>
<dbReference type="PANTHER" id="PTHR23530:SF1">
    <property type="entry name" value="PERMEASE, MAJOR FACILITATOR SUPERFAMILY-RELATED"/>
    <property type="match status" value="1"/>
</dbReference>
<evidence type="ECO:0000313" key="3">
    <source>
        <dbReference type="Proteomes" id="UP000198815"/>
    </source>
</evidence>
<feature type="transmembrane region" description="Helical" evidence="1">
    <location>
        <begin position="46"/>
        <end position="68"/>
    </location>
</feature>
<keyword evidence="1" id="KW-0812">Transmembrane</keyword>
<protein>
    <submittedName>
        <fullName evidence="2">Major Facilitator Superfamily protein</fullName>
    </submittedName>
</protein>
<dbReference type="InterPro" id="IPR036259">
    <property type="entry name" value="MFS_trans_sf"/>
</dbReference>
<keyword evidence="1" id="KW-0472">Membrane</keyword>
<sequence>MCGPLRQGFLYMSLSYLERYRLAYYLRSTALTLPVLALWWTDHAGVSVSMYLTGMALSGIVSMVLDVPLSLWSDRSSPRYPYTLGLAVFAAGFLATALVHGPLGFGLYLFSISAASALMSGSDNTMLMDLVGPDELKGALFELNRNFYAFTAVLFVVGVGAYKLFPPLVFVLQFASIAAAALLVWTIRPDHETADRMADSGHSPGHGWSVVRAALTGRVIVVILSICLGLGALDGANQLQNRTIQLRLSEVTFFGVDHLWVIAAVMVVTNLVSSLGLGRRVHNRTEDWGAMRTMGALFGVAAVSLVLLAVPSVLLILLGAILFAVTKGVYRPFFASLIARTVPNPQWRARWFSICGVGANIVSSGLNAGIGLVIVNAAQAQLAWSLVCVLVGVPVILAISFSSPILMAERNGAMSHKRS</sequence>
<dbReference type="Gene3D" id="1.20.1250.20">
    <property type="entry name" value="MFS general substrate transporter like domains"/>
    <property type="match status" value="1"/>
</dbReference>
<feature type="transmembrane region" description="Helical" evidence="1">
    <location>
        <begin position="219"/>
        <end position="239"/>
    </location>
</feature>
<keyword evidence="3" id="KW-1185">Reference proteome</keyword>
<evidence type="ECO:0000256" key="1">
    <source>
        <dbReference type="SAM" id="Phobius"/>
    </source>
</evidence>
<feature type="transmembrane region" description="Helical" evidence="1">
    <location>
        <begin position="381"/>
        <end position="408"/>
    </location>
</feature>